<dbReference type="EMBL" id="DXEK01000137">
    <property type="protein sequence ID" value="HIX77563.1"/>
    <property type="molecule type" value="Genomic_DNA"/>
</dbReference>
<accession>A0A9D2BIQ7</accession>
<proteinExistence type="predicted"/>
<dbReference type="AlphaFoldDB" id="A0A9D2BIQ7"/>
<sequence>MHPWKHFETITKHKLLVLRYCFRIGLYKQGLLHDLSKYSPTEFLVGAKYYQGSRSPNNAEREATGLSTSWLHHKGRNKHHFEYWIDYGINCNTVIEGVPMPRKYVAEMIMDRISASRVYLGDRYTDRAPYEYYRKSKEHLWFVHPRTRRQLEFLLHMLAVKGEKKTLAYIRYKFLKEERGTS</sequence>
<evidence type="ECO:0000313" key="1">
    <source>
        <dbReference type="EMBL" id="HIX77563.1"/>
    </source>
</evidence>
<reference evidence="1" key="1">
    <citation type="journal article" date="2021" name="PeerJ">
        <title>Extensive microbial diversity within the chicken gut microbiome revealed by metagenomics and culture.</title>
        <authorList>
            <person name="Gilroy R."/>
            <person name="Ravi A."/>
            <person name="Getino M."/>
            <person name="Pursley I."/>
            <person name="Horton D.L."/>
            <person name="Alikhan N.F."/>
            <person name="Baker D."/>
            <person name="Gharbi K."/>
            <person name="Hall N."/>
            <person name="Watson M."/>
            <person name="Adriaenssens E.M."/>
            <person name="Foster-Nyarko E."/>
            <person name="Jarju S."/>
            <person name="Secka A."/>
            <person name="Antonio M."/>
            <person name="Oren A."/>
            <person name="Chaudhuri R.R."/>
            <person name="La Ragione R."/>
            <person name="Hildebrand F."/>
            <person name="Pallen M.J."/>
        </authorList>
    </citation>
    <scope>NUCLEOTIDE SEQUENCE</scope>
    <source>
        <strain evidence="1">CHK183-1962</strain>
    </source>
</reference>
<comment type="caution">
    <text evidence="1">The sequence shown here is derived from an EMBL/GenBank/DDBJ whole genome shotgun (WGS) entry which is preliminary data.</text>
</comment>
<reference evidence="1" key="2">
    <citation type="submission" date="2021-04" db="EMBL/GenBank/DDBJ databases">
        <authorList>
            <person name="Gilroy R."/>
        </authorList>
    </citation>
    <scope>NUCLEOTIDE SEQUENCE</scope>
    <source>
        <strain evidence="1">CHK183-1962</strain>
    </source>
</reference>
<organism evidence="1 2">
    <name type="scientific">Candidatus Fusicatenibacter merdavium</name>
    <dbReference type="NCBI Taxonomy" id="2838600"/>
    <lineage>
        <taxon>Bacteria</taxon>
        <taxon>Bacillati</taxon>
        <taxon>Bacillota</taxon>
        <taxon>Clostridia</taxon>
        <taxon>Lachnospirales</taxon>
        <taxon>Lachnospiraceae</taxon>
        <taxon>Fusicatenibacter</taxon>
    </lineage>
</organism>
<evidence type="ECO:0000313" key="2">
    <source>
        <dbReference type="Proteomes" id="UP000886890"/>
    </source>
</evidence>
<dbReference type="InterPro" id="IPR043721">
    <property type="entry name" value="DUF5662"/>
</dbReference>
<dbReference type="Pfam" id="PF18907">
    <property type="entry name" value="DUF5662"/>
    <property type="match status" value="1"/>
</dbReference>
<protein>
    <submittedName>
        <fullName evidence="1">Catalase</fullName>
    </submittedName>
</protein>
<name>A0A9D2BIQ7_9FIRM</name>
<gene>
    <name evidence="1" type="ORF">H9734_08230</name>
</gene>
<dbReference type="Proteomes" id="UP000886890">
    <property type="component" value="Unassembled WGS sequence"/>
</dbReference>